<keyword evidence="2" id="KW-1185">Reference proteome</keyword>
<evidence type="ECO:0000313" key="1">
    <source>
        <dbReference type="EMBL" id="KIC96064.1"/>
    </source>
</evidence>
<comment type="caution">
    <text evidence="1">The sequence shown here is derived from an EMBL/GenBank/DDBJ whole genome shotgun (WGS) entry which is preliminary data.</text>
</comment>
<sequence length="72" mass="8261">MANPKEQCFFRVFLFRQVDMNKHLNDTSIGPQIDLGHRGDIRHFRGVIEVSTGFEPDSSGDQMTAHQNWNSV</sequence>
<proteinExistence type="predicted"/>
<accession>A0A0C1IZY9</accession>
<dbReference type="Proteomes" id="UP000031408">
    <property type="component" value="Unassembled WGS sequence"/>
</dbReference>
<gene>
    <name evidence="1" type="ORF">OI18_02495</name>
</gene>
<dbReference type="EMBL" id="JSVC01000002">
    <property type="protein sequence ID" value="KIC96064.1"/>
    <property type="molecule type" value="Genomic_DNA"/>
</dbReference>
<evidence type="ECO:0000313" key="2">
    <source>
        <dbReference type="Proteomes" id="UP000031408"/>
    </source>
</evidence>
<name>A0A0C1IZY9_9BACT</name>
<reference evidence="1 2" key="1">
    <citation type="submission" date="2014-11" db="EMBL/GenBank/DDBJ databases">
        <title>Genome sequence of Flavihumibacter solisilvae 3-3.</title>
        <authorList>
            <person name="Zhou G."/>
            <person name="Li M."/>
            <person name="Wang G."/>
        </authorList>
    </citation>
    <scope>NUCLEOTIDE SEQUENCE [LARGE SCALE GENOMIC DNA]</scope>
    <source>
        <strain evidence="1 2">3-3</strain>
    </source>
</reference>
<organism evidence="1 2">
    <name type="scientific">Flavihumibacter solisilvae</name>
    <dbReference type="NCBI Taxonomy" id="1349421"/>
    <lineage>
        <taxon>Bacteria</taxon>
        <taxon>Pseudomonadati</taxon>
        <taxon>Bacteroidota</taxon>
        <taxon>Chitinophagia</taxon>
        <taxon>Chitinophagales</taxon>
        <taxon>Chitinophagaceae</taxon>
        <taxon>Flavihumibacter</taxon>
    </lineage>
</organism>
<dbReference type="STRING" id="1349421.OI18_02495"/>
<dbReference type="AlphaFoldDB" id="A0A0C1IZY9"/>
<protein>
    <submittedName>
        <fullName evidence="1">Uncharacterized protein</fullName>
    </submittedName>
</protein>